<gene>
    <name evidence="2" type="ORF">DI526_05780</name>
</gene>
<reference evidence="2 3" key="1">
    <citation type="submission" date="2017-08" db="EMBL/GenBank/DDBJ databases">
        <title>Infants hospitalized years apart are colonized by the same room-sourced microbial strains.</title>
        <authorList>
            <person name="Brooks B."/>
            <person name="Olm M.R."/>
            <person name="Firek B.A."/>
            <person name="Baker R."/>
            <person name="Thomas B.C."/>
            <person name="Morowitz M.J."/>
            <person name="Banfield J.F."/>
        </authorList>
    </citation>
    <scope>NUCLEOTIDE SEQUENCE [LARGE SCALE GENOMIC DNA]</scope>
    <source>
        <strain evidence="2">S2_003_000_R2_4</strain>
    </source>
</reference>
<dbReference type="AlphaFoldDB" id="A0A2W5VAZ4"/>
<name>A0A2W5VAZ4_9CAUL</name>
<comment type="caution">
    <text evidence="2">The sequence shown here is derived from an EMBL/GenBank/DDBJ whole genome shotgun (WGS) entry which is preliminary data.</text>
</comment>
<feature type="transmembrane region" description="Helical" evidence="1">
    <location>
        <begin position="55"/>
        <end position="79"/>
    </location>
</feature>
<keyword evidence="1" id="KW-1133">Transmembrane helix</keyword>
<feature type="transmembrane region" description="Helical" evidence="1">
    <location>
        <begin position="30"/>
        <end position="49"/>
    </location>
</feature>
<evidence type="ECO:0000256" key="1">
    <source>
        <dbReference type="SAM" id="Phobius"/>
    </source>
</evidence>
<dbReference type="RefSeq" id="WP_304275269.1">
    <property type="nucleotide sequence ID" value="NZ_QFQZ01000012.1"/>
</dbReference>
<evidence type="ECO:0000313" key="3">
    <source>
        <dbReference type="Proteomes" id="UP000249393"/>
    </source>
</evidence>
<dbReference type="Proteomes" id="UP000249393">
    <property type="component" value="Unassembled WGS sequence"/>
</dbReference>
<evidence type="ECO:0000313" key="2">
    <source>
        <dbReference type="EMBL" id="PZR35797.1"/>
    </source>
</evidence>
<organism evidence="2 3">
    <name type="scientific">Caulobacter segnis</name>
    <dbReference type="NCBI Taxonomy" id="88688"/>
    <lineage>
        <taxon>Bacteria</taxon>
        <taxon>Pseudomonadati</taxon>
        <taxon>Pseudomonadota</taxon>
        <taxon>Alphaproteobacteria</taxon>
        <taxon>Caulobacterales</taxon>
        <taxon>Caulobacteraceae</taxon>
        <taxon>Caulobacter</taxon>
    </lineage>
</organism>
<keyword evidence="1" id="KW-0472">Membrane</keyword>
<keyword evidence="1" id="KW-0812">Transmembrane</keyword>
<protein>
    <submittedName>
        <fullName evidence="2">Uncharacterized protein</fullName>
    </submittedName>
</protein>
<accession>A0A2W5VAZ4</accession>
<proteinExistence type="predicted"/>
<dbReference type="EMBL" id="QFQZ01000012">
    <property type="protein sequence ID" value="PZR35797.1"/>
    <property type="molecule type" value="Genomic_DNA"/>
</dbReference>
<sequence>MYVIENVTQYLRHVRTCLDRDHRRKTSKVLFAYSATGLFAVDLITVTLLPPSLPVVGLLHVLHTPMSAWAGFLGMLVVFCEEPRK</sequence>